<protein>
    <submittedName>
        <fullName evidence="2">Uncharacterized protein LOC117564704 isoform X1</fullName>
    </submittedName>
</protein>
<gene>
    <name evidence="2" type="primary">LOC117564704</name>
</gene>
<keyword evidence="1" id="KW-1185">Reference proteome</keyword>
<evidence type="ECO:0000313" key="1">
    <source>
        <dbReference type="Proteomes" id="UP000515160"/>
    </source>
</evidence>
<name>A0A6P8XLQ0_DROAB</name>
<reference evidence="2" key="1">
    <citation type="submission" date="2025-08" db="UniProtKB">
        <authorList>
            <consortium name="RefSeq"/>
        </authorList>
    </citation>
    <scope>IDENTIFICATION</scope>
    <source>
        <strain evidence="2">15112-1751.03</strain>
        <tissue evidence="2">Whole Adult</tissue>
    </source>
</reference>
<dbReference type="RefSeq" id="XP_034099472.2">
    <property type="nucleotide sequence ID" value="XM_034243581.2"/>
</dbReference>
<proteinExistence type="predicted"/>
<dbReference type="GeneID" id="117564704"/>
<sequence>MSLNSVMNFRTLNGSKLEREREREQEEGGWKRNLFNCKCYAIKAKIYKAVNCQRKVSFTNSFLEDENYYNFIGVCLSGHLSFLLTNNRMSKFVNINNNNNCGYRYGNDYNGR</sequence>
<accession>A0A6P8XLQ0</accession>
<organism evidence="1 2">
    <name type="scientific">Drosophila albomicans</name>
    <name type="common">Fruit fly</name>
    <dbReference type="NCBI Taxonomy" id="7291"/>
    <lineage>
        <taxon>Eukaryota</taxon>
        <taxon>Metazoa</taxon>
        <taxon>Ecdysozoa</taxon>
        <taxon>Arthropoda</taxon>
        <taxon>Hexapoda</taxon>
        <taxon>Insecta</taxon>
        <taxon>Pterygota</taxon>
        <taxon>Neoptera</taxon>
        <taxon>Endopterygota</taxon>
        <taxon>Diptera</taxon>
        <taxon>Brachycera</taxon>
        <taxon>Muscomorpha</taxon>
        <taxon>Ephydroidea</taxon>
        <taxon>Drosophilidae</taxon>
        <taxon>Drosophila</taxon>
    </lineage>
</organism>
<dbReference type="Proteomes" id="UP000515160">
    <property type="component" value="Chromosome 2L"/>
</dbReference>
<dbReference type="AlphaFoldDB" id="A0A6P8XLQ0"/>
<evidence type="ECO:0000313" key="2">
    <source>
        <dbReference type="RefSeq" id="XP_034099472.2"/>
    </source>
</evidence>